<dbReference type="Gene3D" id="2.40.330.10">
    <property type="entry name" value="DNA-binding pseudobarrel domain"/>
    <property type="match status" value="1"/>
</dbReference>
<feature type="domain" description="TF-B3" evidence="6">
    <location>
        <begin position="1"/>
        <end position="89"/>
    </location>
</feature>
<keyword evidence="3" id="KW-0238">DNA-binding</keyword>
<evidence type="ECO:0000256" key="5">
    <source>
        <dbReference type="ARBA" id="ARBA00023242"/>
    </source>
</evidence>
<keyword evidence="5" id="KW-0539">Nucleus</keyword>
<dbReference type="InterPro" id="IPR044837">
    <property type="entry name" value="REM16-like"/>
</dbReference>
<dbReference type="PROSITE" id="PS50863">
    <property type="entry name" value="B3"/>
    <property type="match status" value="1"/>
</dbReference>
<gene>
    <name evidence="7" type="ORF">MKW94_020485</name>
</gene>
<dbReference type="GO" id="GO:0003677">
    <property type="term" value="F:DNA binding"/>
    <property type="evidence" value="ECO:0007669"/>
    <property type="project" value="UniProtKB-KW"/>
</dbReference>
<dbReference type="GO" id="GO:0005634">
    <property type="term" value="C:nucleus"/>
    <property type="evidence" value="ECO:0007669"/>
    <property type="project" value="UniProtKB-SubCell"/>
</dbReference>
<evidence type="ECO:0000256" key="3">
    <source>
        <dbReference type="ARBA" id="ARBA00023125"/>
    </source>
</evidence>
<evidence type="ECO:0000313" key="8">
    <source>
        <dbReference type="Proteomes" id="UP001177140"/>
    </source>
</evidence>
<organism evidence="7 8">
    <name type="scientific">Papaver nudicaule</name>
    <name type="common">Iceland poppy</name>
    <dbReference type="NCBI Taxonomy" id="74823"/>
    <lineage>
        <taxon>Eukaryota</taxon>
        <taxon>Viridiplantae</taxon>
        <taxon>Streptophyta</taxon>
        <taxon>Embryophyta</taxon>
        <taxon>Tracheophyta</taxon>
        <taxon>Spermatophyta</taxon>
        <taxon>Magnoliopsida</taxon>
        <taxon>Ranunculales</taxon>
        <taxon>Papaveraceae</taxon>
        <taxon>Papaveroideae</taxon>
        <taxon>Papaver</taxon>
    </lineage>
</organism>
<dbReference type="EMBL" id="JAJJMA010164487">
    <property type="protein sequence ID" value="MCL7036118.1"/>
    <property type="molecule type" value="Genomic_DNA"/>
</dbReference>
<dbReference type="SMART" id="SM01019">
    <property type="entry name" value="B3"/>
    <property type="match status" value="1"/>
</dbReference>
<protein>
    <recommendedName>
        <fullName evidence="6">TF-B3 domain-containing protein</fullName>
    </recommendedName>
</protein>
<comment type="caution">
    <text evidence="7">The sequence shown here is derived from an EMBL/GenBank/DDBJ whole genome shotgun (WGS) entry which is preliminary data.</text>
</comment>
<accession>A0AA41SL25</accession>
<dbReference type="AlphaFoldDB" id="A0AA41SL25"/>
<comment type="subcellular location">
    <subcellularLocation>
        <location evidence="1">Nucleus</location>
    </subcellularLocation>
</comment>
<sequence length="341" mass="38591">MMLSSHVSYCFWLGLPAKFCTSNLPKDDIDMTLLDEDGKQHTVKCLPRKFGLSGGWGGFAKAHKLAPGDALVFQLVEATKFKVYIVRENGLAGDTPEEGNELAEVIDRNVTLPIASSRKPEDHINEEVLDRNIILPLASMRQPEDHSSEEVIDSEVLERIKFSDSINEIQDVADLESFTIIVNGLNINSEISENDRTKYYKLCRSQKSYLHKHITPGLNKELIAGVIRETVDIADAIRASNLSTPKDEYKAWEKRLIGFKHLGMNVEFLLSRLDVLQKLALESEDALDYNKAMIRENHAKEELSTVEKKILELIRFEKEVQTLKIDAQRHAAFQSVVSSPW</sequence>
<evidence type="ECO:0000256" key="2">
    <source>
        <dbReference type="ARBA" id="ARBA00023015"/>
    </source>
</evidence>
<proteinExistence type="predicted"/>
<evidence type="ECO:0000259" key="6">
    <source>
        <dbReference type="PROSITE" id="PS50863"/>
    </source>
</evidence>
<dbReference type="Proteomes" id="UP001177140">
    <property type="component" value="Unassembled WGS sequence"/>
</dbReference>
<evidence type="ECO:0000313" key="7">
    <source>
        <dbReference type="EMBL" id="MCL7036118.1"/>
    </source>
</evidence>
<name>A0AA41SL25_PAPNU</name>
<evidence type="ECO:0000256" key="4">
    <source>
        <dbReference type="ARBA" id="ARBA00023163"/>
    </source>
</evidence>
<dbReference type="SUPFAM" id="SSF101936">
    <property type="entry name" value="DNA-binding pseudobarrel domain"/>
    <property type="match status" value="1"/>
</dbReference>
<dbReference type="InterPro" id="IPR003340">
    <property type="entry name" value="B3_DNA-bd"/>
</dbReference>
<dbReference type="InterPro" id="IPR015300">
    <property type="entry name" value="DNA-bd_pseudobarrel_sf"/>
</dbReference>
<dbReference type="PANTHER" id="PTHR31391:SF101">
    <property type="entry name" value="B3 DOMAIN-CONTAINING PROTEIN OS01G0234100"/>
    <property type="match status" value="1"/>
</dbReference>
<keyword evidence="4" id="KW-0804">Transcription</keyword>
<keyword evidence="8" id="KW-1185">Reference proteome</keyword>
<keyword evidence="2" id="KW-0805">Transcription regulation</keyword>
<reference evidence="7" key="1">
    <citation type="submission" date="2022-03" db="EMBL/GenBank/DDBJ databases">
        <title>A functionally conserved STORR gene fusion in Papaver species that diverged 16.8 million years ago.</title>
        <authorList>
            <person name="Catania T."/>
        </authorList>
    </citation>
    <scope>NUCLEOTIDE SEQUENCE</scope>
    <source>
        <strain evidence="7">S-191538</strain>
    </source>
</reference>
<evidence type="ECO:0000256" key="1">
    <source>
        <dbReference type="ARBA" id="ARBA00004123"/>
    </source>
</evidence>
<dbReference type="PANTHER" id="PTHR31391">
    <property type="entry name" value="B3 DOMAIN-CONTAINING PROTEIN OS11G0197600-RELATED"/>
    <property type="match status" value="1"/>
</dbReference>
<dbReference type="CDD" id="cd10017">
    <property type="entry name" value="B3_DNA"/>
    <property type="match status" value="1"/>
</dbReference>
<dbReference type="Pfam" id="PF02362">
    <property type="entry name" value="B3"/>
    <property type="match status" value="1"/>
</dbReference>